<dbReference type="InterPro" id="IPR020568">
    <property type="entry name" value="Ribosomal_Su5_D2-typ_SF"/>
</dbReference>
<proteinExistence type="inferred from homology"/>
<evidence type="ECO:0000256" key="3">
    <source>
        <dbReference type="SAM" id="MobiDB-lite"/>
    </source>
</evidence>
<dbReference type="PANTHER" id="PTHR16301">
    <property type="entry name" value="IMPACT-RELATED"/>
    <property type="match status" value="1"/>
</dbReference>
<keyword evidence="5" id="KW-0687">Ribonucleoprotein</keyword>
<feature type="region of interest" description="Disordered" evidence="3">
    <location>
        <begin position="1"/>
        <end position="27"/>
    </location>
</feature>
<feature type="coiled-coil region" evidence="2">
    <location>
        <begin position="242"/>
        <end position="269"/>
    </location>
</feature>
<dbReference type="STRING" id="692275.N1QMG7"/>
<organism evidence="5 6">
    <name type="scientific">Sphaerulina musiva (strain SO2202)</name>
    <name type="common">Poplar stem canker fungus</name>
    <name type="synonym">Septoria musiva</name>
    <dbReference type="NCBI Taxonomy" id="692275"/>
    <lineage>
        <taxon>Eukaryota</taxon>
        <taxon>Fungi</taxon>
        <taxon>Dikarya</taxon>
        <taxon>Ascomycota</taxon>
        <taxon>Pezizomycotina</taxon>
        <taxon>Dothideomycetes</taxon>
        <taxon>Dothideomycetidae</taxon>
        <taxon>Mycosphaerellales</taxon>
        <taxon>Mycosphaerellaceae</taxon>
        <taxon>Sphaerulina</taxon>
    </lineage>
</organism>
<feature type="compositionally biased region" description="Acidic residues" evidence="3">
    <location>
        <begin position="10"/>
        <end position="19"/>
    </location>
</feature>
<dbReference type="RefSeq" id="XP_016764745.1">
    <property type="nucleotide sequence ID" value="XM_016903292.1"/>
</dbReference>
<dbReference type="AlphaFoldDB" id="N1QMG7"/>
<feature type="coiled-coil region" evidence="2">
    <location>
        <begin position="145"/>
        <end position="172"/>
    </location>
</feature>
<dbReference type="OrthoDB" id="6770063at2759"/>
<dbReference type="eggNOG" id="KOG3299">
    <property type="taxonomic scope" value="Eukaryota"/>
</dbReference>
<sequence length="269" mass="29956">MLKRKLSQPDSEDHDDNDGDGTPTLFRSDAIEDRQSTFIAVYSPSLQPKELQALAEFQTADHKILGWRRESNQQSIGKSKLYVTGSDDDGEKYAGKKVEKVLEACQATGAVVVARWWGGVMLGPVRFSHIEQAARASIRAWETHQAEARTKRRRLADEKEEQERLAKSLGARDESIAVLRTLATDKEQQLKAARDGGISVTSTDEILQAPGVPAPTTQVPIEYTTLPVERLRALDKARDATLSFLLKRIDKAEAEFKKLKSEVADKTLQ</sequence>
<accession>N1QMG7</accession>
<protein>
    <submittedName>
        <fullName evidence="5">Ribosomal protein S5 domain 2-like protein</fullName>
    </submittedName>
</protein>
<keyword evidence="5" id="KW-0689">Ribosomal protein</keyword>
<evidence type="ECO:0000313" key="5">
    <source>
        <dbReference type="EMBL" id="EMF16624.1"/>
    </source>
</evidence>
<dbReference type="GO" id="GO:0005840">
    <property type="term" value="C:ribosome"/>
    <property type="evidence" value="ECO:0007669"/>
    <property type="project" value="UniProtKB-KW"/>
</dbReference>
<dbReference type="GO" id="GO:0140469">
    <property type="term" value="P:GCN2-mediated signaling"/>
    <property type="evidence" value="ECO:0007669"/>
    <property type="project" value="TreeGrafter"/>
</dbReference>
<dbReference type="InterPro" id="IPR001498">
    <property type="entry name" value="Impact_N"/>
</dbReference>
<keyword evidence="6" id="KW-1185">Reference proteome</keyword>
<dbReference type="InterPro" id="IPR036956">
    <property type="entry name" value="Impact_N_sf"/>
</dbReference>
<dbReference type="PANTHER" id="PTHR16301:SF26">
    <property type="entry name" value="IMPACT FAMILY MEMBER C14C8.09C"/>
    <property type="match status" value="1"/>
</dbReference>
<dbReference type="SUPFAM" id="SSF54211">
    <property type="entry name" value="Ribosomal protein S5 domain 2-like"/>
    <property type="match status" value="1"/>
</dbReference>
<dbReference type="Proteomes" id="UP000016931">
    <property type="component" value="Unassembled WGS sequence"/>
</dbReference>
<name>N1QMG7_SPHMS</name>
<dbReference type="EMBL" id="KB456260">
    <property type="protein sequence ID" value="EMF16624.1"/>
    <property type="molecule type" value="Genomic_DNA"/>
</dbReference>
<dbReference type="InterPro" id="IPR023582">
    <property type="entry name" value="Impact"/>
</dbReference>
<gene>
    <name evidence="5" type="ORF">SEPMUDRAFT_145833</name>
</gene>
<evidence type="ECO:0000259" key="4">
    <source>
        <dbReference type="Pfam" id="PF01205"/>
    </source>
</evidence>
<feature type="domain" description="Impact N-terminal" evidence="4">
    <location>
        <begin position="34"/>
        <end position="137"/>
    </location>
</feature>
<evidence type="ECO:0000256" key="2">
    <source>
        <dbReference type="SAM" id="Coils"/>
    </source>
</evidence>
<dbReference type="Pfam" id="PF01205">
    <property type="entry name" value="Impact_N"/>
    <property type="match status" value="1"/>
</dbReference>
<dbReference type="HOGENOM" id="CLU_040315_0_0_1"/>
<dbReference type="GeneID" id="27900429"/>
<reference evidence="5 6" key="1">
    <citation type="journal article" date="2012" name="PLoS Pathog.">
        <title>Diverse lifestyles and strategies of plant pathogenesis encoded in the genomes of eighteen Dothideomycetes fungi.</title>
        <authorList>
            <person name="Ohm R.A."/>
            <person name="Feau N."/>
            <person name="Henrissat B."/>
            <person name="Schoch C.L."/>
            <person name="Horwitz B.A."/>
            <person name="Barry K.W."/>
            <person name="Condon B.J."/>
            <person name="Copeland A.C."/>
            <person name="Dhillon B."/>
            <person name="Glaser F."/>
            <person name="Hesse C.N."/>
            <person name="Kosti I."/>
            <person name="LaButti K."/>
            <person name="Lindquist E.A."/>
            <person name="Lucas S."/>
            <person name="Salamov A.A."/>
            <person name="Bradshaw R.E."/>
            <person name="Ciuffetti L."/>
            <person name="Hamelin R.C."/>
            <person name="Kema G.H.J."/>
            <person name="Lawrence C."/>
            <person name="Scott J.A."/>
            <person name="Spatafora J.W."/>
            <person name="Turgeon B.G."/>
            <person name="de Wit P.J.G.M."/>
            <person name="Zhong S."/>
            <person name="Goodwin S.B."/>
            <person name="Grigoriev I.V."/>
        </authorList>
    </citation>
    <scope>NUCLEOTIDE SEQUENCE [LARGE SCALE GENOMIC DNA]</scope>
    <source>
        <strain evidence="5 6">SO2202</strain>
    </source>
</reference>
<dbReference type="GO" id="GO:0006446">
    <property type="term" value="P:regulation of translational initiation"/>
    <property type="evidence" value="ECO:0007669"/>
    <property type="project" value="TreeGrafter"/>
</dbReference>
<dbReference type="Gene3D" id="3.30.230.30">
    <property type="entry name" value="Impact, N-terminal domain"/>
    <property type="match status" value="1"/>
</dbReference>
<evidence type="ECO:0000256" key="1">
    <source>
        <dbReference type="ARBA" id="ARBA00007665"/>
    </source>
</evidence>
<keyword evidence="2" id="KW-0175">Coiled coil</keyword>
<comment type="similarity">
    <text evidence="1">Belongs to the IMPACT family.</text>
</comment>
<evidence type="ECO:0000313" key="6">
    <source>
        <dbReference type="Proteomes" id="UP000016931"/>
    </source>
</evidence>
<dbReference type="GO" id="GO:0005737">
    <property type="term" value="C:cytoplasm"/>
    <property type="evidence" value="ECO:0007669"/>
    <property type="project" value="TreeGrafter"/>
</dbReference>
<dbReference type="OMA" id="THRIAAW"/>